<reference evidence="1" key="2">
    <citation type="journal article" date="2021" name="PeerJ">
        <title>Extensive microbial diversity within the chicken gut microbiome revealed by metagenomics and culture.</title>
        <authorList>
            <person name="Gilroy R."/>
            <person name="Ravi A."/>
            <person name="Getino M."/>
            <person name="Pursley I."/>
            <person name="Horton D.L."/>
            <person name="Alikhan N.F."/>
            <person name="Baker D."/>
            <person name="Gharbi K."/>
            <person name="Hall N."/>
            <person name="Watson M."/>
            <person name="Adriaenssens E.M."/>
            <person name="Foster-Nyarko E."/>
            <person name="Jarju S."/>
            <person name="Secka A."/>
            <person name="Antonio M."/>
            <person name="Oren A."/>
            <person name="Chaudhuri R.R."/>
            <person name="La Ragione R."/>
            <person name="Hildebrand F."/>
            <person name="Pallen M.J."/>
        </authorList>
    </citation>
    <scope>NUCLEOTIDE SEQUENCE</scope>
    <source>
        <strain evidence="1">F1-3629</strain>
    </source>
</reference>
<gene>
    <name evidence="1" type="ORF">IAC07_01020</name>
</gene>
<name>A0A940DPK0_9BACT</name>
<dbReference type="AlphaFoldDB" id="A0A940DPK0"/>
<evidence type="ECO:0000313" key="2">
    <source>
        <dbReference type="Proteomes" id="UP000771749"/>
    </source>
</evidence>
<organism evidence="1 2">
    <name type="scientific">Candidatus Cryptobacteroides gallistercoris</name>
    <dbReference type="NCBI Taxonomy" id="2840765"/>
    <lineage>
        <taxon>Bacteria</taxon>
        <taxon>Pseudomonadati</taxon>
        <taxon>Bacteroidota</taxon>
        <taxon>Bacteroidia</taxon>
        <taxon>Bacteroidales</taxon>
        <taxon>Candidatus Cryptobacteroides</taxon>
    </lineage>
</organism>
<dbReference type="Proteomes" id="UP000771749">
    <property type="component" value="Unassembled WGS sequence"/>
</dbReference>
<accession>A0A940DPK0</accession>
<sequence>MKKNSILIIMLILFLPAGCGTLNFRGRDSVRYIETIPAMCVIEFRQDHTFIVKDYPGVVSYTGEWSYERGRLILTSDCYRIPYQDLDTLMKEAVNLYCFSPELTPFPEDDYEMELYNQALEWYFSPSANAGDRDIYLIKGRRLYDGINKRTIEYIRLQR</sequence>
<proteinExistence type="predicted"/>
<comment type="caution">
    <text evidence="1">The sequence shown here is derived from an EMBL/GenBank/DDBJ whole genome shotgun (WGS) entry which is preliminary data.</text>
</comment>
<dbReference type="EMBL" id="JADIMJ010000018">
    <property type="protein sequence ID" value="MBO8453287.1"/>
    <property type="molecule type" value="Genomic_DNA"/>
</dbReference>
<evidence type="ECO:0000313" key="1">
    <source>
        <dbReference type="EMBL" id="MBO8453287.1"/>
    </source>
</evidence>
<reference evidence="1" key="1">
    <citation type="submission" date="2020-10" db="EMBL/GenBank/DDBJ databases">
        <authorList>
            <person name="Gilroy R."/>
        </authorList>
    </citation>
    <scope>NUCLEOTIDE SEQUENCE</scope>
    <source>
        <strain evidence="1">F1-3629</strain>
    </source>
</reference>
<protein>
    <submittedName>
        <fullName evidence="1">Uncharacterized protein</fullName>
    </submittedName>
</protein>